<keyword evidence="2" id="KW-1185">Reference proteome</keyword>
<proteinExistence type="predicted"/>
<dbReference type="EMBL" id="CP051677">
    <property type="protein sequence ID" value="QJD78452.1"/>
    <property type="molecule type" value="Genomic_DNA"/>
</dbReference>
<dbReference type="SUPFAM" id="SSF143011">
    <property type="entry name" value="RelE-like"/>
    <property type="match status" value="1"/>
</dbReference>
<evidence type="ECO:0000313" key="2">
    <source>
        <dbReference type="Proteomes" id="UP000501128"/>
    </source>
</evidence>
<dbReference type="InterPro" id="IPR035093">
    <property type="entry name" value="RelE/ParE_toxin_dom_sf"/>
</dbReference>
<dbReference type="RefSeq" id="WP_169550426.1">
    <property type="nucleotide sequence ID" value="NZ_CP051677.1"/>
</dbReference>
<dbReference type="Gene3D" id="3.30.2310.20">
    <property type="entry name" value="RelE-like"/>
    <property type="match status" value="1"/>
</dbReference>
<dbReference type="Proteomes" id="UP000501128">
    <property type="component" value="Chromosome"/>
</dbReference>
<organism evidence="1 2">
    <name type="scientific">Spirosoma rhododendri</name>
    <dbReference type="NCBI Taxonomy" id="2728024"/>
    <lineage>
        <taxon>Bacteria</taxon>
        <taxon>Pseudomonadati</taxon>
        <taxon>Bacteroidota</taxon>
        <taxon>Cytophagia</taxon>
        <taxon>Cytophagales</taxon>
        <taxon>Cytophagaceae</taxon>
        <taxon>Spirosoma</taxon>
    </lineage>
</organism>
<reference evidence="1 2" key="1">
    <citation type="submission" date="2020-04" db="EMBL/GenBank/DDBJ databases">
        <title>Genome sequencing of novel species.</title>
        <authorList>
            <person name="Heo J."/>
            <person name="Kim S.-J."/>
            <person name="Kim J.-S."/>
            <person name="Hong S.-B."/>
            <person name="Kwon S.-W."/>
        </authorList>
    </citation>
    <scope>NUCLEOTIDE SEQUENCE [LARGE SCALE GENOMIC DNA]</scope>
    <source>
        <strain evidence="1 2">CJU-R4</strain>
    </source>
</reference>
<protein>
    <recommendedName>
        <fullName evidence="3">Plasmid maintenance system killer protein</fullName>
    </recommendedName>
</protein>
<gene>
    <name evidence="1" type="ORF">HH216_08460</name>
</gene>
<evidence type="ECO:0000313" key="1">
    <source>
        <dbReference type="EMBL" id="QJD78452.1"/>
    </source>
</evidence>
<name>A0A7L5DLP9_9BACT</name>
<dbReference type="AlphaFoldDB" id="A0A7L5DLP9"/>
<dbReference type="KEGG" id="srho:HH216_08460"/>
<evidence type="ECO:0008006" key="3">
    <source>
        <dbReference type="Google" id="ProtNLM"/>
    </source>
</evidence>
<accession>A0A7L5DLP9</accession>
<sequence>MKRDLEGKYAVRVNMQYRVIFSIDEEGEIQVLLIEQLTDYH</sequence>